<accession>A0ABD2Q232</accession>
<keyword evidence="6" id="KW-0547">Nucleotide-binding</keyword>
<dbReference type="EC" id="2.7.1.26" evidence="2"/>
<dbReference type="EMBL" id="JBJKFK010001230">
    <property type="protein sequence ID" value="KAL3313673.1"/>
    <property type="molecule type" value="Genomic_DNA"/>
</dbReference>
<evidence type="ECO:0000313" key="10">
    <source>
        <dbReference type="Proteomes" id="UP001626550"/>
    </source>
</evidence>
<keyword evidence="10" id="KW-1185">Reference proteome</keyword>
<comment type="caution">
    <text evidence="9">The sequence shown here is derived from an EMBL/GenBank/DDBJ whole genome shotgun (WGS) entry which is preliminary data.</text>
</comment>
<evidence type="ECO:0000256" key="2">
    <source>
        <dbReference type="ARBA" id="ARBA00012105"/>
    </source>
</evidence>
<evidence type="ECO:0000256" key="3">
    <source>
        <dbReference type="ARBA" id="ARBA00022630"/>
    </source>
</evidence>
<dbReference type="SUPFAM" id="SSF82114">
    <property type="entry name" value="Riboflavin kinase-like"/>
    <property type="match status" value="1"/>
</dbReference>
<dbReference type="SMART" id="SM00904">
    <property type="entry name" value="Flavokinase"/>
    <property type="match status" value="1"/>
</dbReference>
<dbReference type="GO" id="GO:0005524">
    <property type="term" value="F:ATP binding"/>
    <property type="evidence" value="ECO:0007669"/>
    <property type="project" value="UniProtKB-KW"/>
</dbReference>
<evidence type="ECO:0000256" key="6">
    <source>
        <dbReference type="ARBA" id="ARBA00022741"/>
    </source>
</evidence>
<keyword evidence="3" id="KW-0285">Flavoprotein</keyword>
<keyword evidence="5" id="KW-0808">Transferase</keyword>
<protein>
    <recommendedName>
        <fullName evidence="2">riboflavin kinase</fullName>
        <ecNumber evidence="2">2.7.1.26</ecNumber>
    </recommendedName>
</protein>
<evidence type="ECO:0000256" key="5">
    <source>
        <dbReference type="ARBA" id="ARBA00022679"/>
    </source>
</evidence>
<evidence type="ECO:0000256" key="4">
    <source>
        <dbReference type="ARBA" id="ARBA00022643"/>
    </source>
</evidence>
<dbReference type="PANTHER" id="PTHR22749">
    <property type="entry name" value="RIBOFLAVIN KINASE/FMN ADENYLYLTRANSFERASE"/>
    <property type="match status" value="1"/>
</dbReference>
<organism evidence="9 10">
    <name type="scientific">Cichlidogyrus casuarinus</name>
    <dbReference type="NCBI Taxonomy" id="1844966"/>
    <lineage>
        <taxon>Eukaryota</taxon>
        <taxon>Metazoa</taxon>
        <taxon>Spiralia</taxon>
        <taxon>Lophotrochozoa</taxon>
        <taxon>Platyhelminthes</taxon>
        <taxon>Monogenea</taxon>
        <taxon>Monopisthocotylea</taxon>
        <taxon>Dactylogyridea</taxon>
        <taxon>Ancyrocephalidae</taxon>
        <taxon>Cichlidogyrus</taxon>
    </lineage>
</organism>
<evidence type="ECO:0000256" key="1">
    <source>
        <dbReference type="ARBA" id="ARBA00005201"/>
    </source>
</evidence>
<dbReference type="Gene3D" id="2.40.30.30">
    <property type="entry name" value="Riboflavin kinase-like"/>
    <property type="match status" value="1"/>
</dbReference>
<evidence type="ECO:0000256" key="7">
    <source>
        <dbReference type="ARBA" id="ARBA00022840"/>
    </source>
</evidence>
<evidence type="ECO:0000313" key="9">
    <source>
        <dbReference type="EMBL" id="KAL3313673.1"/>
    </source>
</evidence>
<name>A0ABD2Q232_9PLAT</name>
<keyword evidence="4" id="KW-0288">FMN</keyword>
<dbReference type="InterPro" id="IPR015865">
    <property type="entry name" value="Riboflavin_kinase_bac/euk"/>
</dbReference>
<dbReference type="PANTHER" id="PTHR22749:SF6">
    <property type="entry name" value="RIBOFLAVIN KINASE"/>
    <property type="match status" value="1"/>
</dbReference>
<dbReference type="AlphaFoldDB" id="A0ABD2Q232"/>
<dbReference type="Pfam" id="PF01687">
    <property type="entry name" value="Flavokinase"/>
    <property type="match status" value="1"/>
</dbReference>
<keyword evidence="7" id="KW-0067">ATP-binding</keyword>
<gene>
    <name evidence="9" type="ORF">Ciccas_007728</name>
</gene>
<comment type="pathway">
    <text evidence="1">Cofactor biosynthesis; FMN biosynthesis; FMN from riboflavin (ATP route): step 1/1.</text>
</comment>
<evidence type="ECO:0000259" key="8">
    <source>
        <dbReference type="SMART" id="SM00904"/>
    </source>
</evidence>
<sequence>MTELVKHLFFYGPVVRGFGRGSKQLGIPTANYPKEVVDQLPANIDVGVFCGFAQVENGEIHPMVMSIGFNPFFKNKLKSMETHIIHKFERDFYGKTLKILMTHFLRNEKNYDSLDALIQDIHNDIRTATELVQKINLTDIVTYFQ</sequence>
<proteinExistence type="predicted"/>
<dbReference type="InterPro" id="IPR023468">
    <property type="entry name" value="Riboflavin_kinase"/>
</dbReference>
<dbReference type="Proteomes" id="UP001626550">
    <property type="component" value="Unassembled WGS sequence"/>
</dbReference>
<dbReference type="InterPro" id="IPR023465">
    <property type="entry name" value="Riboflavin_kinase_dom_sf"/>
</dbReference>
<reference evidence="9 10" key="1">
    <citation type="submission" date="2024-11" db="EMBL/GenBank/DDBJ databases">
        <title>Adaptive evolution of stress response genes in parasites aligns with host niche diversity.</title>
        <authorList>
            <person name="Hahn C."/>
            <person name="Resl P."/>
        </authorList>
    </citation>
    <scope>NUCLEOTIDE SEQUENCE [LARGE SCALE GENOMIC DNA]</scope>
    <source>
        <strain evidence="9">EGGRZ-B1_66</strain>
        <tissue evidence="9">Body</tissue>
    </source>
</reference>
<dbReference type="GO" id="GO:0008531">
    <property type="term" value="F:riboflavin kinase activity"/>
    <property type="evidence" value="ECO:0007669"/>
    <property type="project" value="UniProtKB-EC"/>
</dbReference>
<feature type="domain" description="Riboflavin kinase" evidence="8">
    <location>
        <begin position="3"/>
        <end position="133"/>
    </location>
</feature>